<dbReference type="EMBL" id="CAKOGL010000002">
    <property type="protein sequence ID" value="CAH2084005.1"/>
    <property type="molecule type" value="Genomic_DNA"/>
</dbReference>
<comment type="caution">
    <text evidence="2">The sequence shown here is derived from an EMBL/GenBank/DDBJ whole genome shotgun (WGS) entry which is preliminary data.</text>
</comment>
<protein>
    <submittedName>
        <fullName evidence="2">Uncharacterized protein</fullName>
    </submittedName>
</protein>
<proteinExistence type="predicted"/>
<feature type="region of interest" description="Disordered" evidence="1">
    <location>
        <begin position="98"/>
        <end position="147"/>
    </location>
</feature>
<feature type="region of interest" description="Disordered" evidence="1">
    <location>
        <begin position="160"/>
        <end position="208"/>
    </location>
</feature>
<feature type="compositionally biased region" description="Gly residues" evidence="1">
    <location>
        <begin position="1"/>
        <end position="14"/>
    </location>
</feature>
<feature type="compositionally biased region" description="Gly residues" evidence="1">
    <location>
        <begin position="183"/>
        <end position="192"/>
    </location>
</feature>
<feature type="compositionally biased region" description="Low complexity" evidence="1">
    <location>
        <begin position="193"/>
        <end position="202"/>
    </location>
</feature>
<dbReference type="Proteomes" id="UP001153954">
    <property type="component" value="Unassembled WGS sequence"/>
</dbReference>
<feature type="region of interest" description="Disordered" evidence="1">
    <location>
        <begin position="1"/>
        <end position="24"/>
    </location>
</feature>
<feature type="compositionally biased region" description="Basic residues" evidence="1">
    <location>
        <begin position="15"/>
        <end position="24"/>
    </location>
</feature>
<accession>A0AAU9TGU0</accession>
<feature type="compositionally biased region" description="Low complexity" evidence="1">
    <location>
        <begin position="221"/>
        <end position="236"/>
    </location>
</feature>
<feature type="compositionally biased region" description="Gly residues" evidence="1">
    <location>
        <begin position="64"/>
        <end position="75"/>
    </location>
</feature>
<evidence type="ECO:0000256" key="1">
    <source>
        <dbReference type="SAM" id="MobiDB-lite"/>
    </source>
</evidence>
<evidence type="ECO:0000313" key="2">
    <source>
        <dbReference type="EMBL" id="CAH2084005.1"/>
    </source>
</evidence>
<evidence type="ECO:0000313" key="3">
    <source>
        <dbReference type="Proteomes" id="UP001153954"/>
    </source>
</evidence>
<sequence>MAAGGGRRAAGGGRRAARTHTRHAPHLCHALKWSRWSASARSPVGGSTARARPADSSTPAAMAAGGGRRAAGGGRRAARTHTRHAPHLCHALKWSRWSASARSPVGGSTARARPADSSTPAAMAAGGGRRAAGGTHTHTARPSPVPRAEVVAVVGQRALAGGRQHGARQAGGQQHAGRHGGGRRAAGGGRRAAGGTHTHTARPSPVPRAEVVAVVGQRALAGGRQHGARQAGGQQHAGRHGGGRRAAGGGRHAHTHGTPLTCATR</sequence>
<feature type="region of interest" description="Disordered" evidence="1">
    <location>
        <begin position="37"/>
        <end position="85"/>
    </location>
</feature>
<name>A0AAU9TGU0_EUPED</name>
<keyword evidence="3" id="KW-1185">Reference proteome</keyword>
<reference evidence="2" key="1">
    <citation type="submission" date="2022-03" db="EMBL/GenBank/DDBJ databases">
        <authorList>
            <person name="Tunstrom K."/>
        </authorList>
    </citation>
    <scope>NUCLEOTIDE SEQUENCE</scope>
</reference>
<feature type="region of interest" description="Disordered" evidence="1">
    <location>
        <begin position="221"/>
        <end position="265"/>
    </location>
</feature>
<gene>
    <name evidence="2" type="ORF">EEDITHA_LOCUS618</name>
</gene>
<feature type="compositionally biased region" description="Low complexity" evidence="1">
    <location>
        <begin position="160"/>
        <end position="175"/>
    </location>
</feature>
<organism evidence="2 3">
    <name type="scientific">Euphydryas editha</name>
    <name type="common">Edith's checkerspot</name>
    <dbReference type="NCBI Taxonomy" id="104508"/>
    <lineage>
        <taxon>Eukaryota</taxon>
        <taxon>Metazoa</taxon>
        <taxon>Ecdysozoa</taxon>
        <taxon>Arthropoda</taxon>
        <taxon>Hexapoda</taxon>
        <taxon>Insecta</taxon>
        <taxon>Pterygota</taxon>
        <taxon>Neoptera</taxon>
        <taxon>Endopterygota</taxon>
        <taxon>Lepidoptera</taxon>
        <taxon>Glossata</taxon>
        <taxon>Ditrysia</taxon>
        <taxon>Papilionoidea</taxon>
        <taxon>Nymphalidae</taxon>
        <taxon>Nymphalinae</taxon>
        <taxon>Euphydryas</taxon>
    </lineage>
</organism>
<feature type="compositionally biased region" description="Basic residues" evidence="1">
    <location>
        <begin position="76"/>
        <end position="85"/>
    </location>
</feature>
<dbReference type="AlphaFoldDB" id="A0AAU9TGU0"/>
<feature type="compositionally biased region" description="Low complexity" evidence="1">
    <location>
        <begin position="132"/>
        <end position="141"/>
    </location>
</feature>